<keyword evidence="2" id="KW-1133">Transmembrane helix</keyword>
<protein>
    <submittedName>
        <fullName evidence="4">Endo-1,3-1,4-beta-glycanase ExsH</fullName>
        <ecNumber evidence="4">3.2.1.-</ecNumber>
    </submittedName>
</protein>
<sequence>MTDAHEAKGEAMSRLGQVLIVASISVVSMLVAAVDPAATAESLPSPAPAPNHAAHTGDIDLTGYTLTFEDNFDRLSVATRSPKGGATWFFLPPYGPAGNYSASKWDRKALSVAGGILSIKAYMDPDGTWRSGNISSMDETGQGFAQLYGYFEVRAKMPESGTGSWPAFWLMSSTTINNTSRKRFSEIDIFEWYGKTYTDNYAVISEAVHNWAAGGAHGEGAEFYSPTTPIPNGAKPWKDYHIYGCQIDPVHITWYIDGVQTNQMPTSNAAAYMTGPYYMMLDYALGGGWPIDKVVKDSTFDIDWVRVYALPASAGRAG</sequence>
<dbReference type="InterPro" id="IPR050546">
    <property type="entry name" value="Glycosyl_Hydrlase_16"/>
</dbReference>
<dbReference type="CDD" id="cd08023">
    <property type="entry name" value="GH16_laminarinase_like"/>
    <property type="match status" value="1"/>
</dbReference>
<evidence type="ECO:0000313" key="4">
    <source>
        <dbReference type="EMBL" id="CAB3749084.1"/>
    </source>
</evidence>
<feature type="domain" description="GH16" evidence="3">
    <location>
        <begin position="38"/>
        <end position="313"/>
    </location>
</feature>
<dbReference type="InterPro" id="IPR013320">
    <property type="entry name" value="ConA-like_dom_sf"/>
</dbReference>
<feature type="transmembrane region" description="Helical" evidence="2">
    <location>
        <begin position="15"/>
        <end position="34"/>
    </location>
</feature>
<dbReference type="EMBL" id="CADIKH010000003">
    <property type="protein sequence ID" value="CAB3749084.1"/>
    <property type="molecule type" value="Genomic_DNA"/>
</dbReference>
<dbReference type="Gene3D" id="2.60.120.200">
    <property type="match status" value="1"/>
</dbReference>
<dbReference type="InterPro" id="IPR000757">
    <property type="entry name" value="Beta-glucanase-like"/>
</dbReference>
<keyword evidence="2" id="KW-0812">Transmembrane</keyword>
<dbReference type="PANTHER" id="PTHR10963:SF60">
    <property type="entry name" value="GRAM-NEGATIVE BACTERIA-BINDING PROTEIN 1-RELATED"/>
    <property type="match status" value="1"/>
</dbReference>
<dbReference type="GO" id="GO:0005975">
    <property type="term" value="P:carbohydrate metabolic process"/>
    <property type="evidence" value="ECO:0007669"/>
    <property type="project" value="InterPro"/>
</dbReference>
<dbReference type="SUPFAM" id="SSF49899">
    <property type="entry name" value="Concanavalin A-like lectins/glucanases"/>
    <property type="match status" value="1"/>
</dbReference>
<keyword evidence="4" id="KW-0326">Glycosidase</keyword>
<name>A0A6J5D6V2_9BURK</name>
<proteinExistence type="inferred from homology"/>
<comment type="similarity">
    <text evidence="1">Belongs to the glycosyl hydrolase 16 family.</text>
</comment>
<keyword evidence="2" id="KW-0472">Membrane</keyword>
<dbReference type="PANTHER" id="PTHR10963">
    <property type="entry name" value="GLYCOSYL HYDROLASE-RELATED"/>
    <property type="match status" value="1"/>
</dbReference>
<organism evidence="4 5">
    <name type="scientific">Paraburkholderia humisilvae</name>
    <dbReference type="NCBI Taxonomy" id="627669"/>
    <lineage>
        <taxon>Bacteria</taxon>
        <taxon>Pseudomonadati</taxon>
        <taxon>Pseudomonadota</taxon>
        <taxon>Betaproteobacteria</taxon>
        <taxon>Burkholderiales</taxon>
        <taxon>Burkholderiaceae</taxon>
        <taxon>Paraburkholderia</taxon>
    </lineage>
</organism>
<evidence type="ECO:0000313" key="5">
    <source>
        <dbReference type="Proteomes" id="UP000494363"/>
    </source>
</evidence>
<dbReference type="AlphaFoldDB" id="A0A6J5D6V2"/>
<gene>
    <name evidence="4" type="primary">exsH</name>
    <name evidence="4" type="ORF">LMG29542_00864</name>
</gene>
<dbReference type="Pfam" id="PF00722">
    <property type="entry name" value="Glyco_hydro_16"/>
    <property type="match status" value="1"/>
</dbReference>
<keyword evidence="4" id="KW-0378">Hydrolase</keyword>
<accession>A0A6J5D6V2</accession>
<evidence type="ECO:0000256" key="1">
    <source>
        <dbReference type="ARBA" id="ARBA00006865"/>
    </source>
</evidence>
<dbReference type="EC" id="3.2.1.-" evidence="4"/>
<keyword evidence="5" id="KW-1185">Reference proteome</keyword>
<dbReference type="PROSITE" id="PS51762">
    <property type="entry name" value="GH16_2"/>
    <property type="match status" value="1"/>
</dbReference>
<evidence type="ECO:0000259" key="3">
    <source>
        <dbReference type="PROSITE" id="PS51762"/>
    </source>
</evidence>
<reference evidence="4 5" key="1">
    <citation type="submission" date="2020-04" db="EMBL/GenBank/DDBJ databases">
        <authorList>
            <person name="De Canck E."/>
        </authorList>
    </citation>
    <scope>NUCLEOTIDE SEQUENCE [LARGE SCALE GENOMIC DNA]</scope>
    <source>
        <strain evidence="4 5">LMG 29542</strain>
    </source>
</reference>
<dbReference type="RefSeq" id="WP_175225208.1">
    <property type="nucleotide sequence ID" value="NZ_CADIKH010000003.1"/>
</dbReference>
<dbReference type="GO" id="GO:0004553">
    <property type="term" value="F:hydrolase activity, hydrolyzing O-glycosyl compounds"/>
    <property type="evidence" value="ECO:0007669"/>
    <property type="project" value="InterPro"/>
</dbReference>
<evidence type="ECO:0000256" key="2">
    <source>
        <dbReference type="SAM" id="Phobius"/>
    </source>
</evidence>
<dbReference type="Proteomes" id="UP000494363">
    <property type="component" value="Unassembled WGS sequence"/>
</dbReference>